<dbReference type="OrthoDB" id="8853074at2"/>
<organism evidence="2 3">
    <name type="scientific">Pseudothauera rhizosphaerae</name>
    <dbReference type="NCBI Taxonomy" id="2565932"/>
    <lineage>
        <taxon>Bacteria</taxon>
        <taxon>Pseudomonadati</taxon>
        <taxon>Pseudomonadota</taxon>
        <taxon>Betaproteobacteria</taxon>
        <taxon>Rhodocyclales</taxon>
        <taxon>Zoogloeaceae</taxon>
        <taxon>Pseudothauera</taxon>
    </lineage>
</organism>
<keyword evidence="2" id="KW-0238">DNA-binding</keyword>
<dbReference type="InterPro" id="IPR013321">
    <property type="entry name" value="Arc_rbn_hlx_hlx"/>
</dbReference>
<keyword evidence="3" id="KW-1185">Reference proteome</keyword>
<dbReference type="RefSeq" id="WP_136382946.1">
    <property type="nucleotide sequence ID" value="NZ_SSOD01000001.1"/>
</dbReference>
<protein>
    <submittedName>
        <fullName evidence="2">Arc family DNA-binding protein</fullName>
    </submittedName>
</protein>
<name>A0A4S4B0A3_9RHOO</name>
<proteinExistence type="predicted"/>
<comment type="caution">
    <text evidence="2">The sequence shown here is derived from an EMBL/GenBank/DDBJ whole genome shotgun (WGS) entry which is preliminary data.</text>
</comment>
<dbReference type="InterPro" id="IPR010985">
    <property type="entry name" value="Ribbon_hlx_hlx"/>
</dbReference>
<evidence type="ECO:0000313" key="3">
    <source>
        <dbReference type="Proteomes" id="UP000307956"/>
    </source>
</evidence>
<dbReference type="Pfam" id="PF22513">
    <property type="entry name" value="FitA-like_RHH"/>
    <property type="match status" value="1"/>
</dbReference>
<gene>
    <name evidence="2" type="ORF">E6O51_00150</name>
</gene>
<dbReference type="AlphaFoldDB" id="A0A4S4B0A3"/>
<reference evidence="2 3" key="1">
    <citation type="submission" date="2019-04" db="EMBL/GenBank/DDBJ databases">
        <title>Azoarcus rhizosphaerae sp. nov. isolated from rhizosphere of Ficus religiosa.</title>
        <authorList>
            <person name="Lin S.-Y."/>
            <person name="Hameed A."/>
            <person name="Hsu Y.-H."/>
            <person name="Young C.-C."/>
        </authorList>
    </citation>
    <scope>NUCLEOTIDE SEQUENCE [LARGE SCALE GENOMIC DNA]</scope>
    <source>
        <strain evidence="2 3">CC-YHH848</strain>
    </source>
</reference>
<dbReference type="SUPFAM" id="SSF47598">
    <property type="entry name" value="Ribbon-helix-helix"/>
    <property type="match status" value="1"/>
</dbReference>
<dbReference type="Proteomes" id="UP000307956">
    <property type="component" value="Unassembled WGS sequence"/>
</dbReference>
<dbReference type="GO" id="GO:0003677">
    <property type="term" value="F:DNA binding"/>
    <property type="evidence" value="ECO:0007669"/>
    <property type="project" value="UniProtKB-KW"/>
</dbReference>
<sequence>MPHLSIKNVPEALAERLRLRAALNHRSLQGELMAIIEQAVETPATRDAAAVAPADVHAPRTGRKTIMQIAEEHRARYPAPLAGSPRAVDILRAERDGR</sequence>
<dbReference type="GO" id="GO:0006355">
    <property type="term" value="P:regulation of DNA-templated transcription"/>
    <property type="evidence" value="ECO:0007669"/>
    <property type="project" value="InterPro"/>
</dbReference>
<dbReference type="Gene3D" id="1.10.1220.10">
    <property type="entry name" value="Met repressor-like"/>
    <property type="match status" value="1"/>
</dbReference>
<evidence type="ECO:0000313" key="2">
    <source>
        <dbReference type="EMBL" id="THF65054.1"/>
    </source>
</evidence>
<dbReference type="InterPro" id="IPR053853">
    <property type="entry name" value="FitA-like_RHH"/>
</dbReference>
<accession>A0A4S4B0A3</accession>
<dbReference type="EMBL" id="SSOD01000001">
    <property type="protein sequence ID" value="THF65054.1"/>
    <property type="molecule type" value="Genomic_DNA"/>
</dbReference>
<evidence type="ECO:0000259" key="1">
    <source>
        <dbReference type="Pfam" id="PF22513"/>
    </source>
</evidence>
<feature type="domain" description="Antitoxin FitA-like ribbon-helix-helix" evidence="1">
    <location>
        <begin position="3"/>
        <end position="40"/>
    </location>
</feature>